<protein>
    <submittedName>
        <fullName evidence="1">Lipoprotein</fullName>
    </submittedName>
</protein>
<name>A0ABQ6C8V9_9BURK</name>
<proteinExistence type="predicted"/>
<evidence type="ECO:0000313" key="1">
    <source>
        <dbReference type="EMBL" id="GLS15220.1"/>
    </source>
</evidence>
<keyword evidence="2" id="KW-1185">Reference proteome</keyword>
<keyword evidence="1" id="KW-0449">Lipoprotein</keyword>
<accession>A0ABQ6C8V9</accession>
<sequence length="262" mass="28786">MPSVFSLSLLSMTWRSGAWCLLALMAWALLAGCTSTPAPRGEVQPEPMASGDLAQSDVNRMATLGMRDNLASLFLLMDKLYRRNPQEWRKGGFSSREAAMDAVRQALEARRSWPDLALADKRDIAALAVALDPAFAGDRVAAFTYGLGDMLITAHGGKTRFYLLDGLDAQALYNAARNIEIAAWMLAQRRDRAGRPLLLADEITAQARNLSFEREFGKMIARVDLLASVTTEKYRRAVVSYVQNFVGGTLLQFLPVQAVTAP</sequence>
<organism evidence="1 2">
    <name type="scientific">Hydrogenophaga electricum</name>
    <dbReference type="NCBI Taxonomy" id="1230953"/>
    <lineage>
        <taxon>Bacteria</taxon>
        <taxon>Pseudomonadati</taxon>
        <taxon>Pseudomonadota</taxon>
        <taxon>Betaproteobacteria</taxon>
        <taxon>Burkholderiales</taxon>
        <taxon>Comamonadaceae</taxon>
        <taxon>Hydrogenophaga</taxon>
    </lineage>
</organism>
<dbReference type="RefSeq" id="WP_370465274.1">
    <property type="nucleotide sequence ID" value="NZ_BSPB01000022.1"/>
</dbReference>
<dbReference type="EMBL" id="BSPB01000022">
    <property type="protein sequence ID" value="GLS15220.1"/>
    <property type="molecule type" value="Genomic_DNA"/>
</dbReference>
<dbReference type="Proteomes" id="UP001156903">
    <property type="component" value="Unassembled WGS sequence"/>
</dbReference>
<gene>
    <name evidence="1" type="ORF">GCM10007935_26530</name>
</gene>
<comment type="caution">
    <text evidence="1">The sequence shown here is derived from an EMBL/GenBank/DDBJ whole genome shotgun (WGS) entry which is preliminary data.</text>
</comment>
<evidence type="ECO:0000313" key="2">
    <source>
        <dbReference type="Proteomes" id="UP001156903"/>
    </source>
</evidence>
<reference evidence="2" key="1">
    <citation type="journal article" date="2019" name="Int. J. Syst. Evol. Microbiol.">
        <title>The Global Catalogue of Microorganisms (GCM) 10K type strain sequencing project: providing services to taxonomists for standard genome sequencing and annotation.</title>
        <authorList>
            <consortium name="The Broad Institute Genomics Platform"/>
            <consortium name="The Broad Institute Genome Sequencing Center for Infectious Disease"/>
            <person name="Wu L."/>
            <person name="Ma J."/>
        </authorList>
    </citation>
    <scope>NUCLEOTIDE SEQUENCE [LARGE SCALE GENOMIC DNA]</scope>
    <source>
        <strain evidence="2">NBRC 109341</strain>
    </source>
</reference>